<evidence type="ECO:0000256" key="4">
    <source>
        <dbReference type="SAM" id="SignalP"/>
    </source>
</evidence>
<reference evidence="5 6" key="1">
    <citation type="submission" date="2022-06" db="EMBL/GenBank/DDBJ databases">
        <title>Paraconexibacter antarcticus.</title>
        <authorList>
            <person name="Kim C.S."/>
        </authorList>
    </citation>
    <scope>NUCLEOTIDE SEQUENCE [LARGE SCALE GENOMIC DNA]</scope>
    <source>
        <strain evidence="5 6">02-257</strain>
    </source>
</reference>
<dbReference type="Proteomes" id="UP001056035">
    <property type="component" value="Chromosome"/>
</dbReference>
<evidence type="ECO:0000313" key="6">
    <source>
        <dbReference type="Proteomes" id="UP001056035"/>
    </source>
</evidence>
<dbReference type="CDD" id="cd14750">
    <property type="entry name" value="PBP2_TMBP"/>
    <property type="match status" value="1"/>
</dbReference>
<dbReference type="Pfam" id="PF01547">
    <property type="entry name" value="SBP_bac_1"/>
    <property type="match status" value="1"/>
</dbReference>
<dbReference type="Gene3D" id="3.40.190.10">
    <property type="entry name" value="Periplasmic binding protein-like II"/>
    <property type="match status" value="2"/>
</dbReference>
<evidence type="ECO:0000256" key="1">
    <source>
        <dbReference type="ARBA" id="ARBA00008520"/>
    </source>
</evidence>
<dbReference type="RefSeq" id="WP_254572633.1">
    <property type="nucleotide sequence ID" value="NZ_CP098502.1"/>
</dbReference>
<name>A0ABY5DZD0_9ACTN</name>
<feature type="chain" id="PRO_5046761383" evidence="4">
    <location>
        <begin position="20"/>
        <end position="416"/>
    </location>
</feature>
<accession>A0ABY5DZD0</accession>
<dbReference type="InterPro" id="IPR006059">
    <property type="entry name" value="SBP"/>
</dbReference>
<dbReference type="PROSITE" id="PS51257">
    <property type="entry name" value="PROKAR_LIPOPROTEIN"/>
    <property type="match status" value="1"/>
</dbReference>
<dbReference type="SUPFAM" id="SSF53850">
    <property type="entry name" value="Periplasmic binding protein-like II"/>
    <property type="match status" value="1"/>
</dbReference>
<protein>
    <submittedName>
        <fullName evidence="5">ABC transporter substrate-binding protein</fullName>
    </submittedName>
</protein>
<keyword evidence="3 4" id="KW-0732">Signal</keyword>
<sequence>MVRTPTLLLALAVACLVLASCGGSSSSKGGTVTLNWWAYNEPSGSFRDAADRCTKQSHGAYRIAFNALGNDADTQRQSLVRRLAAKDSSIDLMSMDVVWTGEFAQAGWIRPWPASFAAKVKKGTLAGPLATAMYQGRLYAAPANSNTQLLWYRKDLVKSPPKTWDAMIDAAVKLPKAGRIEIQGAAYEGTMVWFNALVESAGGKILDSPTTVGSDRAALATAARIMHRLATSKAADPSLKNQKEDQNRLAFEQGKAAFQVNYPFIYPSAKANNPKLFKEIGWAPYPGVKDGVPAKAPIGGFNWGVSSYTKHPQQAFEAATCLRSAQNQREFAIKGGLPPTLSSLYADPKFKKDYPFAALVRRQLDHAGVRPVTPLYADVSLAVYTTVSPPGNIDLKSVVKTLQKRIGDALKSKGLL</sequence>
<dbReference type="PANTHER" id="PTHR30061">
    <property type="entry name" value="MALTOSE-BINDING PERIPLASMIC PROTEIN"/>
    <property type="match status" value="1"/>
</dbReference>
<dbReference type="PANTHER" id="PTHR30061:SF50">
    <property type="entry name" value="MALTOSE_MALTODEXTRIN-BINDING PERIPLASMIC PROTEIN"/>
    <property type="match status" value="1"/>
</dbReference>
<keyword evidence="2" id="KW-0813">Transport</keyword>
<keyword evidence="6" id="KW-1185">Reference proteome</keyword>
<evidence type="ECO:0000313" key="5">
    <source>
        <dbReference type="EMBL" id="UTI65955.1"/>
    </source>
</evidence>
<organism evidence="5 6">
    <name type="scientific">Paraconexibacter antarcticus</name>
    <dbReference type="NCBI Taxonomy" id="2949664"/>
    <lineage>
        <taxon>Bacteria</taxon>
        <taxon>Bacillati</taxon>
        <taxon>Actinomycetota</taxon>
        <taxon>Thermoleophilia</taxon>
        <taxon>Solirubrobacterales</taxon>
        <taxon>Paraconexibacteraceae</taxon>
        <taxon>Paraconexibacter</taxon>
    </lineage>
</organism>
<comment type="similarity">
    <text evidence="1">Belongs to the bacterial solute-binding protein 1 family.</text>
</comment>
<proteinExistence type="inferred from homology"/>
<feature type="signal peptide" evidence="4">
    <location>
        <begin position="1"/>
        <end position="19"/>
    </location>
</feature>
<gene>
    <name evidence="5" type="ORF">NBH00_07025</name>
</gene>
<dbReference type="EMBL" id="CP098502">
    <property type="protein sequence ID" value="UTI65955.1"/>
    <property type="molecule type" value="Genomic_DNA"/>
</dbReference>
<evidence type="ECO:0000256" key="3">
    <source>
        <dbReference type="ARBA" id="ARBA00022729"/>
    </source>
</evidence>
<evidence type="ECO:0000256" key="2">
    <source>
        <dbReference type="ARBA" id="ARBA00022448"/>
    </source>
</evidence>